<reference evidence="1" key="1">
    <citation type="submission" date="2021-03" db="EMBL/GenBank/DDBJ databases">
        <title>Comparative genomics and phylogenomic investigation of the class Geoglossomycetes provide insights into ecological specialization and systematics.</title>
        <authorList>
            <person name="Melie T."/>
            <person name="Pirro S."/>
            <person name="Miller A.N."/>
            <person name="Quandt A."/>
        </authorList>
    </citation>
    <scope>NUCLEOTIDE SEQUENCE</scope>
    <source>
        <strain evidence="1">CAQ_001_2017</strain>
    </source>
</reference>
<evidence type="ECO:0000313" key="2">
    <source>
        <dbReference type="Proteomes" id="UP000750711"/>
    </source>
</evidence>
<name>A0A9P8LA97_9PEZI</name>
<evidence type="ECO:0000313" key="1">
    <source>
        <dbReference type="EMBL" id="KAH0558449.1"/>
    </source>
</evidence>
<dbReference type="AlphaFoldDB" id="A0A9P8LA97"/>
<proteinExistence type="predicted"/>
<accession>A0A9P8LA97</accession>
<comment type="caution">
    <text evidence="1">The sequence shown here is derived from an EMBL/GenBank/DDBJ whole genome shotgun (WGS) entry which is preliminary data.</text>
</comment>
<gene>
    <name evidence="1" type="ORF">GP486_004895</name>
</gene>
<dbReference type="EMBL" id="JAGHQM010000842">
    <property type="protein sequence ID" value="KAH0558449.1"/>
    <property type="molecule type" value="Genomic_DNA"/>
</dbReference>
<organism evidence="1 2">
    <name type="scientific">Trichoglossum hirsutum</name>
    <dbReference type="NCBI Taxonomy" id="265104"/>
    <lineage>
        <taxon>Eukaryota</taxon>
        <taxon>Fungi</taxon>
        <taxon>Dikarya</taxon>
        <taxon>Ascomycota</taxon>
        <taxon>Pezizomycotina</taxon>
        <taxon>Geoglossomycetes</taxon>
        <taxon>Geoglossales</taxon>
        <taxon>Geoglossaceae</taxon>
        <taxon>Trichoglossum</taxon>
    </lineage>
</organism>
<keyword evidence="2" id="KW-1185">Reference proteome</keyword>
<protein>
    <submittedName>
        <fullName evidence="1">Uncharacterized protein</fullName>
    </submittedName>
</protein>
<sequence>MAREQLLWLIKKGDLILSNEPKVAQQRFTRNFYENGSRKGKIIIYAYDDDDIPERLYNSESDLTVVHTLEYDLTEIPLQEFVRREPLGGGRPFYVAYLTLTMKMDTRHLKIELCWKNKPLCSLNLNYLSPE</sequence>
<dbReference type="Proteomes" id="UP000750711">
    <property type="component" value="Unassembled WGS sequence"/>
</dbReference>